<gene>
    <name evidence="18" type="ORF">CMV30_11575</name>
</gene>
<evidence type="ECO:0000256" key="9">
    <source>
        <dbReference type="ARBA" id="ARBA00022840"/>
    </source>
</evidence>
<organism evidence="18 19">
    <name type="scientific">Nibricoccus aquaticus</name>
    <dbReference type="NCBI Taxonomy" id="2576891"/>
    <lineage>
        <taxon>Bacteria</taxon>
        <taxon>Pseudomonadati</taxon>
        <taxon>Verrucomicrobiota</taxon>
        <taxon>Opitutia</taxon>
        <taxon>Opitutales</taxon>
        <taxon>Opitutaceae</taxon>
        <taxon>Nibricoccus</taxon>
    </lineage>
</organism>
<dbReference type="GO" id="GO:0007234">
    <property type="term" value="P:osmosensory signaling via phosphorelay pathway"/>
    <property type="evidence" value="ECO:0007669"/>
    <property type="project" value="TreeGrafter"/>
</dbReference>
<protein>
    <recommendedName>
        <fullName evidence="3">histidine kinase</fullName>
        <ecNumber evidence="3">2.7.13.3</ecNumber>
    </recommendedName>
</protein>
<keyword evidence="19" id="KW-1185">Reference proteome</keyword>
<keyword evidence="5" id="KW-0808">Transferase</keyword>
<dbReference type="InterPro" id="IPR013656">
    <property type="entry name" value="PAS_4"/>
</dbReference>
<dbReference type="PROSITE" id="PS50113">
    <property type="entry name" value="PAC"/>
    <property type="match status" value="2"/>
</dbReference>
<evidence type="ECO:0000256" key="5">
    <source>
        <dbReference type="ARBA" id="ARBA00022679"/>
    </source>
</evidence>
<dbReference type="AlphaFoldDB" id="A0A290QJN1"/>
<dbReference type="SMART" id="SM00091">
    <property type="entry name" value="PAS"/>
    <property type="match status" value="3"/>
</dbReference>
<dbReference type="InterPro" id="IPR036097">
    <property type="entry name" value="HisK_dim/P_sf"/>
</dbReference>
<feature type="compositionally biased region" description="Basic and acidic residues" evidence="14">
    <location>
        <begin position="24"/>
        <end position="35"/>
    </location>
</feature>
<dbReference type="Gene3D" id="3.30.450.20">
    <property type="entry name" value="PAS domain"/>
    <property type="match status" value="3"/>
</dbReference>
<dbReference type="GO" id="GO:0030295">
    <property type="term" value="F:protein kinase activator activity"/>
    <property type="evidence" value="ECO:0007669"/>
    <property type="project" value="TreeGrafter"/>
</dbReference>
<dbReference type="CDD" id="cd00082">
    <property type="entry name" value="HisKA"/>
    <property type="match status" value="1"/>
</dbReference>
<evidence type="ECO:0000256" key="10">
    <source>
        <dbReference type="ARBA" id="ARBA00022989"/>
    </source>
</evidence>
<dbReference type="GO" id="GO:0000155">
    <property type="term" value="F:phosphorelay sensor kinase activity"/>
    <property type="evidence" value="ECO:0007669"/>
    <property type="project" value="InterPro"/>
</dbReference>
<dbReference type="InterPro" id="IPR035965">
    <property type="entry name" value="PAS-like_dom_sf"/>
</dbReference>
<keyword evidence="13" id="KW-0175">Coiled coil</keyword>
<dbReference type="PROSITE" id="PS50112">
    <property type="entry name" value="PAS"/>
    <property type="match status" value="1"/>
</dbReference>
<feature type="domain" description="PAC" evidence="17">
    <location>
        <begin position="261"/>
        <end position="316"/>
    </location>
</feature>
<keyword evidence="9" id="KW-0067">ATP-binding</keyword>
<dbReference type="InterPro" id="IPR036890">
    <property type="entry name" value="HATPase_C_sf"/>
</dbReference>
<feature type="domain" description="PAC" evidence="17">
    <location>
        <begin position="117"/>
        <end position="171"/>
    </location>
</feature>
<feature type="coiled-coil region" evidence="13">
    <location>
        <begin position="162"/>
        <end position="193"/>
    </location>
</feature>
<keyword evidence="6" id="KW-0812">Transmembrane</keyword>
<keyword evidence="4" id="KW-0597">Phosphoprotein</keyword>
<dbReference type="InterPro" id="IPR005467">
    <property type="entry name" value="His_kinase_dom"/>
</dbReference>
<dbReference type="Proteomes" id="UP000217265">
    <property type="component" value="Chromosome"/>
</dbReference>
<dbReference type="Pfam" id="PF08448">
    <property type="entry name" value="PAS_4"/>
    <property type="match status" value="1"/>
</dbReference>
<name>A0A290QJN1_9BACT</name>
<dbReference type="Pfam" id="PF13188">
    <property type="entry name" value="PAS_8"/>
    <property type="match status" value="1"/>
</dbReference>
<evidence type="ECO:0000256" key="1">
    <source>
        <dbReference type="ARBA" id="ARBA00000085"/>
    </source>
</evidence>
<evidence type="ECO:0000256" key="14">
    <source>
        <dbReference type="SAM" id="MobiDB-lite"/>
    </source>
</evidence>
<dbReference type="SMART" id="SM00387">
    <property type="entry name" value="HATPase_c"/>
    <property type="match status" value="1"/>
</dbReference>
<dbReference type="InterPro" id="IPR003594">
    <property type="entry name" value="HATPase_dom"/>
</dbReference>
<dbReference type="Pfam" id="PF00512">
    <property type="entry name" value="HisKA"/>
    <property type="match status" value="1"/>
</dbReference>
<dbReference type="PANTHER" id="PTHR42878:SF7">
    <property type="entry name" value="SENSOR HISTIDINE KINASE GLRK"/>
    <property type="match status" value="1"/>
</dbReference>
<dbReference type="GO" id="GO:0016020">
    <property type="term" value="C:membrane"/>
    <property type="evidence" value="ECO:0007669"/>
    <property type="project" value="UniProtKB-SubCell"/>
</dbReference>
<evidence type="ECO:0000256" key="13">
    <source>
        <dbReference type="SAM" id="Coils"/>
    </source>
</evidence>
<keyword evidence="11" id="KW-0902">Two-component regulatory system</keyword>
<evidence type="ECO:0000256" key="11">
    <source>
        <dbReference type="ARBA" id="ARBA00023012"/>
    </source>
</evidence>
<dbReference type="CDD" id="cd00130">
    <property type="entry name" value="PAS"/>
    <property type="match status" value="2"/>
</dbReference>
<dbReference type="PROSITE" id="PS50109">
    <property type="entry name" value="HIS_KIN"/>
    <property type="match status" value="1"/>
</dbReference>
<evidence type="ECO:0000256" key="6">
    <source>
        <dbReference type="ARBA" id="ARBA00022692"/>
    </source>
</evidence>
<dbReference type="PRINTS" id="PR00344">
    <property type="entry name" value="BCTRLSENSOR"/>
</dbReference>
<evidence type="ECO:0000256" key="4">
    <source>
        <dbReference type="ARBA" id="ARBA00022553"/>
    </source>
</evidence>
<dbReference type="EC" id="2.7.13.3" evidence="3"/>
<keyword evidence="12" id="KW-0472">Membrane</keyword>
<dbReference type="Gene3D" id="3.30.565.10">
    <property type="entry name" value="Histidine kinase-like ATPase, C-terminal domain"/>
    <property type="match status" value="1"/>
</dbReference>
<dbReference type="GO" id="GO:0000156">
    <property type="term" value="F:phosphorelay response regulator activity"/>
    <property type="evidence" value="ECO:0007669"/>
    <property type="project" value="TreeGrafter"/>
</dbReference>
<dbReference type="CDD" id="cd00075">
    <property type="entry name" value="HATPase"/>
    <property type="match status" value="1"/>
</dbReference>
<dbReference type="PANTHER" id="PTHR42878">
    <property type="entry name" value="TWO-COMPONENT HISTIDINE KINASE"/>
    <property type="match status" value="1"/>
</dbReference>
<dbReference type="InterPro" id="IPR050351">
    <property type="entry name" value="BphY/WalK/GraS-like"/>
</dbReference>
<comment type="subcellular location">
    <subcellularLocation>
        <location evidence="2">Membrane</location>
        <topology evidence="2">Multi-pass membrane protein</topology>
    </subcellularLocation>
</comment>
<feature type="region of interest" description="Disordered" evidence="14">
    <location>
        <begin position="1"/>
        <end position="35"/>
    </location>
</feature>
<evidence type="ECO:0000256" key="8">
    <source>
        <dbReference type="ARBA" id="ARBA00022777"/>
    </source>
</evidence>
<evidence type="ECO:0000256" key="3">
    <source>
        <dbReference type="ARBA" id="ARBA00012438"/>
    </source>
</evidence>
<dbReference type="KEGG" id="vbh:CMV30_11575"/>
<evidence type="ECO:0000259" key="15">
    <source>
        <dbReference type="PROSITE" id="PS50109"/>
    </source>
</evidence>
<evidence type="ECO:0000256" key="7">
    <source>
        <dbReference type="ARBA" id="ARBA00022741"/>
    </source>
</evidence>
<keyword evidence="7" id="KW-0547">Nucleotide-binding</keyword>
<dbReference type="SUPFAM" id="SSF55785">
    <property type="entry name" value="PYP-like sensor domain (PAS domain)"/>
    <property type="match status" value="3"/>
</dbReference>
<evidence type="ECO:0000313" key="19">
    <source>
        <dbReference type="Proteomes" id="UP000217265"/>
    </source>
</evidence>
<feature type="domain" description="PAS" evidence="16">
    <location>
        <begin position="190"/>
        <end position="238"/>
    </location>
</feature>
<dbReference type="Pfam" id="PF02518">
    <property type="entry name" value="HATPase_c"/>
    <property type="match status" value="1"/>
</dbReference>
<keyword evidence="10" id="KW-1133">Transmembrane helix</keyword>
<dbReference type="InterPro" id="IPR000700">
    <property type="entry name" value="PAS-assoc_C"/>
</dbReference>
<proteinExistence type="predicted"/>
<dbReference type="NCBIfam" id="TIGR00229">
    <property type="entry name" value="sensory_box"/>
    <property type="match status" value="2"/>
</dbReference>
<sequence>MARMANGPDASHSPFSSNAPMSAAEREERRRADRELRESELRFRGLFEQTPVSMQRFRPDGVSIKVNRAYEKLFHLTDEQLAAAKFNLLEDRQIAETGLLPIFKRAFAGEPVLTPPTPFDPNVAVPGGRAGLRYIRGHFFPIRDSLGEIREIIAMHEDVTDLVKAELALKELNQELEAKIAERTRALSESEQRLRAIVETQTELVGRYRPDGVTTYVNPAYERLYGKRAAEFVGKNWIEAAAPELGETVRGKIAGLSRERPSFEFLHHKTLPESGRALHEHWVNRGIFDESGRLVEIQASGRDVTELVEVERRFQESEARFNRLFVDSPAGVVLLDGVTMVAVNPAGLRMIGFSELKEAVGRTLLEFSPEFQPDGTPSLQAAAQLAKQRETQGNSRFEWTCRTLGGAELTIEAFSSTVEIGGRTLAQVILHDISERKRAEQELRNSLERERELSQLKSNFISMVSHEYRNPLGIILSSTELLKRYHDRLTPAERMESILDIEVATRRMAGMIDNLLLMGKADAGKLAMAAKLVDLVELSQVIINEALSAGDEGRKIRFEHSGIESFATGDEQLLRLILGNLLTNALKYSPPERAPSLTLTRVGRHAVFAIHDDGIGIPEEDRPALFQAFRRARNVGLVNGTGLGLYIVKHCVDLHEGTIELESAVGKGTTVTINLPMFPALTELASAIGSKKGEAS</sequence>
<dbReference type="EMBL" id="CP023344">
    <property type="protein sequence ID" value="ATC64541.1"/>
    <property type="molecule type" value="Genomic_DNA"/>
</dbReference>
<evidence type="ECO:0000259" key="17">
    <source>
        <dbReference type="PROSITE" id="PS50113"/>
    </source>
</evidence>
<dbReference type="Gene3D" id="1.10.287.130">
    <property type="match status" value="1"/>
</dbReference>
<accession>A0A290QJN1</accession>
<dbReference type="InterPro" id="IPR004358">
    <property type="entry name" value="Sig_transdc_His_kin-like_C"/>
</dbReference>
<dbReference type="SUPFAM" id="SSF47384">
    <property type="entry name" value="Homodimeric domain of signal transducing histidine kinase"/>
    <property type="match status" value="1"/>
</dbReference>
<dbReference type="SMART" id="SM00388">
    <property type="entry name" value="HisKA"/>
    <property type="match status" value="1"/>
</dbReference>
<evidence type="ECO:0000256" key="12">
    <source>
        <dbReference type="ARBA" id="ARBA00023136"/>
    </source>
</evidence>
<comment type="catalytic activity">
    <reaction evidence="1">
        <text>ATP + protein L-histidine = ADP + protein N-phospho-L-histidine.</text>
        <dbReference type="EC" id="2.7.13.3"/>
    </reaction>
</comment>
<keyword evidence="8" id="KW-0418">Kinase</keyword>
<dbReference type="SUPFAM" id="SSF55874">
    <property type="entry name" value="ATPase domain of HSP90 chaperone/DNA topoisomerase II/histidine kinase"/>
    <property type="match status" value="1"/>
</dbReference>
<evidence type="ECO:0000259" key="16">
    <source>
        <dbReference type="PROSITE" id="PS50112"/>
    </source>
</evidence>
<feature type="domain" description="Histidine kinase" evidence="15">
    <location>
        <begin position="463"/>
        <end position="679"/>
    </location>
</feature>
<evidence type="ECO:0000256" key="2">
    <source>
        <dbReference type="ARBA" id="ARBA00004141"/>
    </source>
</evidence>
<dbReference type="InterPro" id="IPR000014">
    <property type="entry name" value="PAS"/>
</dbReference>
<dbReference type="InterPro" id="IPR003661">
    <property type="entry name" value="HisK_dim/P_dom"/>
</dbReference>
<evidence type="ECO:0000313" key="18">
    <source>
        <dbReference type="EMBL" id="ATC64541.1"/>
    </source>
</evidence>
<reference evidence="18 19" key="1">
    <citation type="submission" date="2017-09" db="EMBL/GenBank/DDBJ databases">
        <title>Complete genome sequence of Verrucomicrobial strain HZ-65, isolated from freshwater.</title>
        <authorList>
            <person name="Choi A."/>
        </authorList>
    </citation>
    <scope>NUCLEOTIDE SEQUENCE [LARGE SCALE GENOMIC DNA]</scope>
    <source>
        <strain evidence="18 19">HZ-65</strain>
    </source>
</reference>